<evidence type="ECO:0000256" key="1">
    <source>
        <dbReference type="SAM" id="SignalP"/>
    </source>
</evidence>
<dbReference type="RefSeq" id="WP_160771387.1">
    <property type="nucleotide sequence ID" value="NZ_WTYV01000002.1"/>
</dbReference>
<organism evidence="2 3">
    <name type="scientific">Alteraurantiacibacter buctensis</name>
    <dbReference type="NCBI Taxonomy" id="1503981"/>
    <lineage>
        <taxon>Bacteria</taxon>
        <taxon>Pseudomonadati</taxon>
        <taxon>Pseudomonadota</taxon>
        <taxon>Alphaproteobacteria</taxon>
        <taxon>Sphingomonadales</taxon>
        <taxon>Erythrobacteraceae</taxon>
        <taxon>Alteraurantiacibacter</taxon>
    </lineage>
</organism>
<evidence type="ECO:0000313" key="2">
    <source>
        <dbReference type="EMBL" id="MXO71478.1"/>
    </source>
</evidence>
<dbReference type="Proteomes" id="UP000466966">
    <property type="component" value="Unassembled WGS sequence"/>
</dbReference>
<accession>A0A844YWX8</accession>
<keyword evidence="1" id="KW-0732">Signal</keyword>
<dbReference type="PANTHER" id="PTHR38075:SF1">
    <property type="entry name" value="DUF4139 DOMAIN-CONTAINING PROTEIN"/>
    <property type="match status" value="1"/>
</dbReference>
<feature type="signal peptide" evidence="1">
    <location>
        <begin position="1"/>
        <end position="22"/>
    </location>
</feature>
<gene>
    <name evidence="2" type="ORF">GRI99_07455</name>
</gene>
<comment type="caution">
    <text evidence="2">The sequence shown here is derived from an EMBL/GenBank/DDBJ whole genome shotgun (WGS) entry which is preliminary data.</text>
</comment>
<dbReference type="EMBL" id="WTYV01000002">
    <property type="protein sequence ID" value="MXO71478.1"/>
    <property type="molecule type" value="Genomic_DNA"/>
</dbReference>
<dbReference type="AlphaFoldDB" id="A0A844YWX8"/>
<protein>
    <recommendedName>
        <fullName evidence="4">DUF4139 domain-containing protein</fullName>
    </recommendedName>
</protein>
<dbReference type="OrthoDB" id="7178458at2"/>
<evidence type="ECO:0008006" key="4">
    <source>
        <dbReference type="Google" id="ProtNLM"/>
    </source>
</evidence>
<keyword evidence="3" id="KW-1185">Reference proteome</keyword>
<name>A0A844YWX8_9SPHN</name>
<sequence length="551" mass="59009">MPLRLTPLLAVPLLLAALPALAQERATVDASEPTGLAVTVYRDPNRGEGGQMDRNWPRGFAMISETRQVTLPPGESTIRFEGVAEGMVAVSAIVTGLPGGTIEKNRNADLLSPAALVDGTLGNRVTVRRTNPATGAQEVQSAIVRTRADGGLVLQTDQGFEAVRCAGVPERLEFTRVPEGLSAQPVYSINTRDDRGGIYTVTLTYLAWGFDWQANYVATLADGGTGDEVSLRLLSWLTILNDNNQAFPDAELMAVAGTLEVVSDFQGLADPPDARPLQLTCYPLGSTATGSPVPDFSGGLADALGYGRYPGAPPPPPPPAPMMMRMASEESAIVVTGARVAEQEQLGDLKLYRFPEAVTVSAKGLKQVAFLDQQEVRGRFVYRARCTGGYDDYTEVYDGDEPQPRQTELFLATRNDEEHGLGMPLPSGSLAVFEPSSAGELLVAAPSMRDHAEGQEVELALGYSPQVLAACELTSRNDPNDGPWAQMRATLTNANDAPITARILMGSPAEWDIRGQRTTVKDGQRIAEVTVPVNGRRVITWQVRQAGQGGR</sequence>
<feature type="chain" id="PRO_5032937903" description="DUF4139 domain-containing protein" evidence="1">
    <location>
        <begin position="23"/>
        <end position="551"/>
    </location>
</feature>
<evidence type="ECO:0000313" key="3">
    <source>
        <dbReference type="Proteomes" id="UP000466966"/>
    </source>
</evidence>
<reference evidence="2 3" key="1">
    <citation type="submission" date="2019-12" db="EMBL/GenBank/DDBJ databases">
        <title>Genomic-based taxomic classification of the family Erythrobacteraceae.</title>
        <authorList>
            <person name="Xu L."/>
        </authorList>
    </citation>
    <scope>NUCLEOTIDE SEQUENCE [LARGE SCALE GENOMIC DNA]</scope>
    <source>
        <strain evidence="2 3">M0322</strain>
    </source>
</reference>
<proteinExistence type="predicted"/>
<dbReference type="PANTHER" id="PTHR38075">
    <property type="entry name" value="DUF4139 DOMAIN-CONTAINING PROTEIN"/>
    <property type="match status" value="1"/>
</dbReference>